<evidence type="ECO:0000256" key="2">
    <source>
        <dbReference type="SAM" id="Phobius"/>
    </source>
</evidence>
<reference evidence="5 6" key="1">
    <citation type="submission" date="2016-10" db="EMBL/GenBank/DDBJ databases">
        <authorList>
            <person name="Varghese N."/>
            <person name="Submissions S."/>
        </authorList>
    </citation>
    <scope>NUCLEOTIDE SEQUENCE [LARGE SCALE GENOMIC DNA]</scope>
    <source>
        <strain evidence="5 6">DSM 9169</strain>
    </source>
</reference>
<accession>A0ABY0V9K1</accession>
<sequence>MAKTHRIAALFTVPALCAGISVVGSVPTYAAPDSSLAPYHPTMLWATSEETQGEVAPNGPISALVDDDSGKAAQDVSFWTSQWKGTEEDFPHALAFANPRPDQELCGVQYTARPTYGAVEGAGNAPGSFQLYSFESAPTNPRQGGDEAFNAWKQGLDSSTMEAGTLLSRGALKGVNDPQTISFPPTKAQAFSLVGLRAVAEDKKGMSGSDLKLIPCQPQFTDPGEGSGDNLAADFFVDQLPFGEPGEPVTFDPATHTYIAHAYYHTDQISIRVRPADPTASVSVNGLPADSDGRVSNLVVREGMNAFTATITAGGQRATYVVNVTKHNTDFRGNVLIDAAATINGGSEAEISALTDQNMATGWTVSPLKKSDEWSDNTTGFQLDLDQPRYVHRVSAWGWPQMPANAPGWHGGSSVAIAVQADDGAPWQTIITHASLTRDSGGLWYWDFNQYHQAKHIRVWLNTATEPQQQPGNPGNQATGMSVYEAEVWGLPAGHTPPEIAPNEHSDIYRGFDPGDGKWGVNRAQTLALQYGVMLPAWIPSEGYGRGAFDARESRLTGGAFPMFYDMPLFNTPVMEQIGEGTPWAFAKAPAGGNGIQDAGEPHIFLTDAMKPYADTLIDIQYGDEGGFSHAESDAFGRWFEWSKENIPGAVVHSNQYNAADWGQPANMEYYVQNAQPDLLSWDTYYYGSNWGSAPSSVVHDMLGNNMWKTQRQAALAGLTGDGTSPILYGQYLDYNWDANVSESQKAVVPSLGLATGQKWFGLFRMEYNGYDRSSIIDQDGAPTRSFYEFSRIFKDLTGLGKYAVALNSTYVGINAGEYADRPQAPNVSGYALGAFGEGDGKAANKAVGITGMDVTNTGTVNDGKPGDVVVGYFEKLPGLDAAKTEEIFGKTTQDPRAFMVVNALTGTTRWPSYGLSTRTDDGSYAQTAQDVTLHVEKPFDNAKLMMVDPNTFEAQPAPLTQSRSADSDLTVTLSNIGGGQARLLYWVGESPTANQGTQTDPQSADTQRAQSSQSDGSAQSLPATTGVSPDQQRKSSSNSGSFLAQSGASAQVIPFSLMVLGAGAVSIYAARRRSFAVRP</sequence>
<feature type="domain" description="Cadherin-like beta-sandwich-like" evidence="4">
    <location>
        <begin position="250"/>
        <end position="326"/>
    </location>
</feature>
<gene>
    <name evidence="5" type="ORF">SAMN04489714_1583</name>
</gene>
<keyword evidence="2" id="KW-0472">Membrane</keyword>
<evidence type="ECO:0000259" key="4">
    <source>
        <dbReference type="Pfam" id="PF12733"/>
    </source>
</evidence>
<dbReference type="RefSeq" id="WP_092648779.1">
    <property type="nucleotide sequence ID" value="NZ_LT629792.1"/>
</dbReference>
<feature type="compositionally biased region" description="Low complexity" evidence="1">
    <location>
        <begin position="1008"/>
        <end position="1021"/>
    </location>
</feature>
<organism evidence="5 6">
    <name type="scientific">Schaalia radingae</name>
    <dbReference type="NCBI Taxonomy" id="131110"/>
    <lineage>
        <taxon>Bacteria</taxon>
        <taxon>Bacillati</taxon>
        <taxon>Actinomycetota</taxon>
        <taxon>Actinomycetes</taxon>
        <taxon>Actinomycetales</taxon>
        <taxon>Actinomycetaceae</taxon>
        <taxon>Schaalia</taxon>
    </lineage>
</organism>
<dbReference type="SUPFAM" id="SSF49785">
    <property type="entry name" value="Galactose-binding domain-like"/>
    <property type="match status" value="1"/>
</dbReference>
<evidence type="ECO:0000256" key="1">
    <source>
        <dbReference type="SAM" id="MobiDB-lite"/>
    </source>
</evidence>
<evidence type="ECO:0000313" key="5">
    <source>
        <dbReference type="EMBL" id="SDU00779.1"/>
    </source>
</evidence>
<keyword evidence="2" id="KW-0812">Transmembrane</keyword>
<feature type="chain" id="PRO_5047232255" evidence="3">
    <location>
        <begin position="31"/>
        <end position="1080"/>
    </location>
</feature>
<dbReference type="EMBL" id="LT629792">
    <property type="protein sequence ID" value="SDU00779.1"/>
    <property type="molecule type" value="Genomic_DNA"/>
</dbReference>
<feature type="compositionally biased region" description="Polar residues" evidence="1">
    <location>
        <begin position="1022"/>
        <end position="1043"/>
    </location>
</feature>
<name>A0ABY0V9K1_9ACTO</name>
<dbReference type="Proteomes" id="UP000198976">
    <property type="component" value="Chromosome I"/>
</dbReference>
<evidence type="ECO:0000313" key="6">
    <source>
        <dbReference type="Proteomes" id="UP000198976"/>
    </source>
</evidence>
<dbReference type="InterPro" id="IPR025883">
    <property type="entry name" value="Cadherin-like_domain"/>
</dbReference>
<feature type="signal peptide" evidence="3">
    <location>
        <begin position="1"/>
        <end position="30"/>
    </location>
</feature>
<proteinExistence type="predicted"/>
<protein>
    <submittedName>
        <fullName evidence="5">Cadherin-like beta sandwich domain-containing protein</fullName>
    </submittedName>
</protein>
<feature type="region of interest" description="Disordered" evidence="1">
    <location>
        <begin position="992"/>
        <end position="1043"/>
    </location>
</feature>
<keyword evidence="3" id="KW-0732">Signal</keyword>
<feature type="compositionally biased region" description="Polar residues" evidence="1">
    <location>
        <begin position="992"/>
        <end position="1007"/>
    </location>
</feature>
<keyword evidence="6" id="KW-1185">Reference proteome</keyword>
<dbReference type="Pfam" id="PF12733">
    <property type="entry name" value="Cadherin-like"/>
    <property type="match status" value="1"/>
</dbReference>
<keyword evidence="2" id="KW-1133">Transmembrane helix</keyword>
<dbReference type="InterPro" id="IPR008979">
    <property type="entry name" value="Galactose-bd-like_sf"/>
</dbReference>
<dbReference type="Gene3D" id="2.60.120.260">
    <property type="entry name" value="Galactose-binding domain-like"/>
    <property type="match status" value="2"/>
</dbReference>
<feature type="transmembrane region" description="Helical" evidence="2">
    <location>
        <begin position="1053"/>
        <end position="1071"/>
    </location>
</feature>
<evidence type="ECO:0000256" key="3">
    <source>
        <dbReference type="SAM" id="SignalP"/>
    </source>
</evidence>